<proteinExistence type="predicted"/>
<dbReference type="InterPro" id="IPR050158">
    <property type="entry name" value="Ubiquitin_ubiquitin-like"/>
</dbReference>
<feature type="domain" description="Ubiquitin-like" evidence="3">
    <location>
        <begin position="83"/>
        <end position="145"/>
    </location>
</feature>
<dbReference type="SMART" id="SM00213">
    <property type="entry name" value="UBQ"/>
    <property type="match status" value="1"/>
</dbReference>
<dbReference type="SUPFAM" id="SSF54236">
    <property type="entry name" value="Ubiquitin-like"/>
    <property type="match status" value="1"/>
</dbReference>
<dbReference type="InterPro" id="IPR000626">
    <property type="entry name" value="Ubiquitin-like_dom"/>
</dbReference>
<evidence type="ECO:0000313" key="5">
    <source>
        <dbReference type="Proteomes" id="UP001244341"/>
    </source>
</evidence>
<evidence type="ECO:0000256" key="2">
    <source>
        <dbReference type="SAM" id="MobiDB-lite"/>
    </source>
</evidence>
<dbReference type="InterPro" id="IPR019956">
    <property type="entry name" value="Ubiquitin_dom"/>
</dbReference>
<dbReference type="Gene3D" id="3.10.20.90">
    <property type="entry name" value="Phosphatidylinositol 3-kinase Catalytic Subunit, Chain A, domain 1"/>
    <property type="match status" value="1"/>
</dbReference>
<reference evidence="4 5" key="1">
    <citation type="submission" date="2023-05" db="EMBL/GenBank/DDBJ databases">
        <title>A 100% complete, gapless, phased diploid assembly of the Scenedesmus obliquus UTEX 3031 genome.</title>
        <authorList>
            <person name="Biondi T.C."/>
            <person name="Hanschen E.R."/>
            <person name="Kwon T."/>
            <person name="Eng W."/>
            <person name="Kruse C.P.S."/>
            <person name="Koehler S.I."/>
            <person name="Kunde Y."/>
            <person name="Gleasner C.D."/>
            <person name="You Mak K.T."/>
            <person name="Polle J."/>
            <person name="Hovde B.T."/>
            <person name="Starkenburg S.R."/>
        </authorList>
    </citation>
    <scope>NUCLEOTIDE SEQUENCE [LARGE SCALE GENOMIC DNA]</scope>
    <source>
        <strain evidence="4 5">DOE0152z</strain>
    </source>
</reference>
<keyword evidence="5" id="KW-1185">Reference proteome</keyword>
<sequence length="190" mass="20605">MFGRPATVRDLKDSVIEHLGCPAAVQVWGPKLAEGDSDTLLNYQAELSPLADLSSLAGKPLLSVVAYKKAPLKAVLDSSAPQFDIKVKTLTGQWLPFKVRGNMLVEEFKGMVEDAEGIPPGQQRHIFKGIHLQDGRTMSDYGVESAAAELAAQGQVPVLLLMLPLRGGMYHQTSGRHDNESMSAEPLTQR</sequence>
<organism evidence="4 5">
    <name type="scientific">Tetradesmus obliquus</name>
    <name type="common">Green alga</name>
    <name type="synonym">Acutodesmus obliquus</name>
    <dbReference type="NCBI Taxonomy" id="3088"/>
    <lineage>
        <taxon>Eukaryota</taxon>
        <taxon>Viridiplantae</taxon>
        <taxon>Chlorophyta</taxon>
        <taxon>core chlorophytes</taxon>
        <taxon>Chlorophyceae</taxon>
        <taxon>CS clade</taxon>
        <taxon>Sphaeropleales</taxon>
        <taxon>Scenedesmaceae</taxon>
        <taxon>Tetradesmus</taxon>
    </lineage>
</organism>
<feature type="region of interest" description="Disordered" evidence="2">
    <location>
        <begin position="171"/>
        <end position="190"/>
    </location>
</feature>
<gene>
    <name evidence="4" type="ORF">OEZ85_006046</name>
</gene>
<dbReference type="Pfam" id="PF00240">
    <property type="entry name" value="ubiquitin"/>
    <property type="match status" value="1"/>
</dbReference>
<dbReference type="Proteomes" id="UP001244341">
    <property type="component" value="Chromosome 11b"/>
</dbReference>
<keyword evidence="1" id="KW-1017">Isopeptide bond</keyword>
<evidence type="ECO:0000256" key="1">
    <source>
        <dbReference type="ARBA" id="ARBA00022499"/>
    </source>
</evidence>
<dbReference type="PANTHER" id="PTHR10666">
    <property type="entry name" value="UBIQUITIN"/>
    <property type="match status" value="1"/>
</dbReference>
<dbReference type="PROSITE" id="PS50053">
    <property type="entry name" value="UBIQUITIN_2"/>
    <property type="match status" value="1"/>
</dbReference>
<evidence type="ECO:0000259" key="3">
    <source>
        <dbReference type="PROSITE" id="PS50053"/>
    </source>
</evidence>
<protein>
    <recommendedName>
        <fullName evidence="3">Ubiquitin-like domain-containing protein</fullName>
    </recommendedName>
</protein>
<dbReference type="InterPro" id="IPR029071">
    <property type="entry name" value="Ubiquitin-like_domsf"/>
</dbReference>
<evidence type="ECO:0000313" key="4">
    <source>
        <dbReference type="EMBL" id="WIA20200.1"/>
    </source>
</evidence>
<dbReference type="EMBL" id="CP126218">
    <property type="protein sequence ID" value="WIA20200.1"/>
    <property type="molecule type" value="Genomic_DNA"/>
</dbReference>
<dbReference type="PRINTS" id="PR00348">
    <property type="entry name" value="UBIQUITIN"/>
</dbReference>
<accession>A0ABY8UFR1</accession>
<name>A0ABY8UFR1_TETOB</name>